<comment type="similarity">
    <text evidence="5">Belongs to the STE12 transcription factor family.</text>
</comment>
<feature type="region of interest" description="Disordered" evidence="6">
    <location>
        <begin position="216"/>
        <end position="236"/>
    </location>
</feature>
<dbReference type="SMART" id="SM00424">
    <property type="entry name" value="STE"/>
    <property type="match status" value="1"/>
</dbReference>
<dbReference type="GO" id="GO:1990527">
    <property type="term" value="C:Tec1p-Ste12p-Dig1p complex"/>
    <property type="evidence" value="ECO:0007669"/>
    <property type="project" value="TreeGrafter"/>
</dbReference>
<dbReference type="InterPro" id="IPR052127">
    <property type="entry name" value="STE12_transcription_factor"/>
</dbReference>
<proteinExistence type="inferred from homology"/>
<keyword evidence="4" id="KW-0539">Nucleus</keyword>
<evidence type="ECO:0000256" key="3">
    <source>
        <dbReference type="ARBA" id="ARBA00023163"/>
    </source>
</evidence>
<dbReference type="Proteomes" id="UP000006968">
    <property type="component" value="Chromosome VIII"/>
</dbReference>
<dbReference type="EMBL" id="ALIE01000098">
    <property type="protein sequence ID" value="EJS43446.1"/>
    <property type="molecule type" value="Genomic_DNA"/>
</dbReference>
<reference evidence="7 8" key="1">
    <citation type="journal article" date="2013" name="BMC Genomics">
        <title>High quality de novo sequencing and assembly of the Saccharomyces arboricolus genome.</title>
        <authorList>
            <person name="Liti G."/>
            <person name="Nguyen Ba A.N."/>
            <person name="Blythe M."/>
            <person name="Mueller C.A."/>
            <person name="Bergstroem A."/>
            <person name="Cubillos F.A."/>
            <person name="Dafhnis-Calas F."/>
            <person name="Khoshraftar S."/>
            <person name="Malla S."/>
            <person name="Mehta N."/>
            <person name="Siow C.C."/>
            <person name="Warringer J."/>
            <person name="Moses A.M."/>
            <person name="Louis E.J."/>
            <person name="Nieduszynski C.A."/>
        </authorList>
    </citation>
    <scope>NUCLEOTIDE SEQUENCE [LARGE SCALE GENOMIC DNA]</scope>
    <source>
        <strain evidence="8">H-6 / AS 2.3317 / CBS 10644</strain>
    </source>
</reference>
<dbReference type="PANTHER" id="PTHR47427:SF1">
    <property type="entry name" value="PROTEIN STE12"/>
    <property type="match status" value="1"/>
</dbReference>
<dbReference type="Pfam" id="PF02200">
    <property type="entry name" value="STE"/>
    <property type="match status" value="1"/>
</dbReference>
<dbReference type="HOGENOM" id="CLU_019798_0_0_1"/>
<evidence type="ECO:0000256" key="2">
    <source>
        <dbReference type="ARBA" id="ARBA00023015"/>
    </source>
</evidence>
<evidence type="ECO:0000313" key="8">
    <source>
        <dbReference type="Proteomes" id="UP000006968"/>
    </source>
</evidence>
<comment type="caution">
    <text evidence="7">The sequence shown here is derived from an EMBL/GenBank/DDBJ whole genome shotgun (WGS) entry which is preliminary data.</text>
</comment>
<dbReference type="GO" id="GO:0003700">
    <property type="term" value="F:DNA-binding transcription factor activity"/>
    <property type="evidence" value="ECO:0007669"/>
    <property type="project" value="InterPro"/>
</dbReference>
<dbReference type="GO" id="GO:2000220">
    <property type="term" value="P:regulation of pseudohyphal growth"/>
    <property type="evidence" value="ECO:0007669"/>
    <property type="project" value="TreeGrafter"/>
</dbReference>
<feature type="compositionally biased region" description="Basic and acidic residues" evidence="6">
    <location>
        <begin position="676"/>
        <end position="688"/>
    </location>
</feature>
<keyword evidence="2" id="KW-0805">Transcription regulation</keyword>
<gene>
    <name evidence="7" type="ORF">SU7_1463</name>
</gene>
<feature type="compositionally biased region" description="Acidic residues" evidence="6">
    <location>
        <begin position="664"/>
        <end position="675"/>
    </location>
</feature>
<name>J8Q473_SACAR</name>
<feature type="compositionally biased region" description="Polar residues" evidence="6">
    <location>
        <begin position="588"/>
        <end position="605"/>
    </location>
</feature>
<evidence type="ECO:0000256" key="6">
    <source>
        <dbReference type="SAM" id="MobiDB-lite"/>
    </source>
</evidence>
<dbReference type="GO" id="GO:0005634">
    <property type="term" value="C:nucleus"/>
    <property type="evidence" value="ECO:0007669"/>
    <property type="project" value="UniProtKB-SubCell"/>
</dbReference>
<protein>
    <submittedName>
        <fullName evidence="7">Ste12p</fullName>
    </submittedName>
</protein>
<evidence type="ECO:0000256" key="5">
    <source>
        <dbReference type="ARBA" id="ARBA00024345"/>
    </source>
</evidence>
<evidence type="ECO:0000256" key="4">
    <source>
        <dbReference type="ARBA" id="ARBA00023242"/>
    </source>
</evidence>
<feature type="compositionally biased region" description="Basic and acidic residues" evidence="6">
    <location>
        <begin position="628"/>
        <end position="650"/>
    </location>
</feature>
<dbReference type="InterPro" id="IPR003120">
    <property type="entry name" value="Ste12"/>
</dbReference>
<evidence type="ECO:0000256" key="1">
    <source>
        <dbReference type="ARBA" id="ARBA00004123"/>
    </source>
</evidence>
<keyword evidence="8" id="KW-1185">Reference proteome</keyword>
<comment type="subcellular location">
    <subcellularLocation>
        <location evidence="1">Nucleus</location>
    </subcellularLocation>
</comment>
<dbReference type="OrthoDB" id="1095242at2759"/>
<dbReference type="PANTHER" id="PTHR47427">
    <property type="entry name" value="PROTEIN STE12"/>
    <property type="match status" value="1"/>
</dbReference>
<sequence length="688" mass="78197">MKVQLTNSRTEEILKAEVDNESDEVSKATPGEVEESLRLIDDLKFFLATAPVNWQENQIIRRYYLNSGQGFVSCVFWNNLYYITGTDIVKCCLYRMQKFGREVLQKKKFEEGIFSDLRNLKCGIDATLEQPKSEFLSFLFRNMCLKTQKKQKVFFWFSVAHDKLFADALERDLKRESLDQPSTTKPINEPALSFSYDSSSDKPLYDQLLQHLDSTRPSSAIKSDDSPTKLESENFKDTELVTVRNQSLLGVDLMDDNTPESPPHINDFTPQKLIIEPSTLELNSLAEETSHVLQKSAARGVDEEDFPLDYFPVSVEYPTEENTFDPFPPQAFTPAAPSMPVPYDNMGERDSMPVNSLLNRYPYQLSVAPTFPVPASSSRQHFMTNRDFYSSNNNKEKLASPSDATSYMKYDEPIMDFEEPRLNENGVNSKSHNSGQQAKQHQLYSNNFQQSYPNGMVPGYYPKMPYNPMVGDPLLDQAFYGADDLFFPQEGCENNMLYSQTTNSWNVLPPQAMQPAPTYISRPYTPNYRSTPGSAMFPFMQNTNSMQWNPAVSPYNSRAPSTTAKNYPPNTFYPQNMNQYQRRRTAGMKNSQANASTTGKQSTGKSAKISKPLHIKTSSYQKQYKINLETKTKPSTGDEHLSRPEPHKEVSMPTPDSNTLVVQSEEDGDDSPDAETSERFIKNHSDAT</sequence>
<dbReference type="GO" id="GO:1990526">
    <property type="term" value="C:Ste12p-Dig1p-Dig2p complex"/>
    <property type="evidence" value="ECO:0007669"/>
    <property type="project" value="TreeGrafter"/>
</dbReference>
<organism evidence="7 8">
    <name type="scientific">Saccharomyces arboricola (strain H-6 / AS 2.3317 / CBS 10644)</name>
    <name type="common">Yeast</name>
    <dbReference type="NCBI Taxonomy" id="1160507"/>
    <lineage>
        <taxon>Eukaryota</taxon>
        <taxon>Fungi</taxon>
        <taxon>Dikarya</taxon>
        <taxon>Ascomycota</taxon>
        <taxon>Saccharomycotina</taxon>
        <taxon>Saccharomycetes</taxon>
        <taxon>Saccharomycetales</taxon>
        <taxon>Saccharomycetaceae</taxon>
        <taxon>Saccharomyces</taxon>
    </lineage>
</organism>
<evidence type="ECO:0000313" key="7">
    <source>
        <dbReference type="EMBL" id="EJS43446.1"/>
    </source>
</evidence>
<feature type="compositionally biased region" description="Basic and acidic residues" evidence="6">
    <location>
        <begin position="222"/>
        <end position="236"/>
    </location>
</feature>
<keyword evidence="3" id="KW-0804">Transcription</keyword>
<accession>J8Q473</accession>
<dbReference type="AlphaFoldDB" id="J8Q473"/>
<feature type="region of interest" description="Disordered" evidence="6">
    <location>
        <begin position="583"/>
        <end position="688"/>
    </location>
</feature>